<dbReference type="Pfam" id="PF01312">
    <property type="entry name" value="Bac_export_2"/>
    <property type="match status" value="1"/>
</dbReference>
<dbReference type="InterPro" id="IPR006307">
    <property type="entry name" value="BsaZ-like"/>
</dbReference>
<comment type="similarity">
    <text evidence="2">Belongs to the type III secretion exporter family.</text>
</comment>
<keyword evidence="6 8" id="KW-0472">Membrane</keyword>
<keyword evidence="3" id="KW-1003">Cell membrane</keyword>
<dbReference type="InterPro" id="IPR029025">
    <property type="entry name" value="T3SS_substrate_exporter_C"/>
</dbReference>
<dbReference type="EMBL" id="JALHAP010000066">
    <property type="protein sequence ID" value="MCT4700532.1"/>
    <property type="molecule type" value="Genomic_DNA"/>
</dbReference>
<accession>A0A9X2W4Q0</accession>
<feature type="transmembrane region" description="Helical" evidence="8">
    <location>
        <begin position="136"/>
        <end position="157"/>
    </location>
</feature>
<sequence>MSEKTEQPTSKRLRDARKKGQVAKSVDVTAAVQLCVIVLLFVLCGEGWYRDILQLLAQSLVLIVSLAEGSVATVTLMWVLLLARIVGIVAGSLIAATIGILLAQAGFLISFEIFAKAGSKLNVIANLKQMFSARNLFELLKSLMKVMLVGLIFYTILQRQFSSFQYLPICGIRCAFPLMSHLCFELFMGLLAGYILFGTVDYIFQRRTLMKQLRMTKEEVKQEYKDSEGNPEIKQRRRESHREMQHDNLQQKVRKSSVVIKNPTHISVCLWFDKTLCPLPKVIEKASGKRALEISVLAEREGIPLVENIPLARGLMRSVEVGEYITQEYFDPVAEILRMVMDLPYDPEPLEP</sequence>
<dbReference type="GO" id="GO:0005886">
    <property type="term" value="C:plasma membrane"/>
    <property type="evidence" value="ECO:0007669"/>
    <property type="project" value="UniProtKB-SubCell"/>
</dbReference>
<evidence type="ECO:0000256" key="7">
    <source>
        <dbReference type="SAM" id="MobiDB-lite"/>
    </source>
</evidence>
<feature type="transmembrane region" description="Helical" evidence="8">
    <location>
        <begin position="186"/>
        <end position="204"/>
    </location>
</feature>
<feature type="transmembrane region" description="Helical" evidence="8">
    <location>
        <begin position="93"/>
        <end position="115"/>
    </location>
</feature>
<evidence type="ECO:0000313" key="9">
    <source>
        <dbReference type="EMBL" id="MCT4700532.1"/>
    </source>
</evidence>
<reference evidence="9" key="1">
    <citation type="submission" date="2022-03" db="EMBL/GenBank/DDBJ databases">
        <title>Proposal of a novel genus Dryocolo and two novel species.</title>
        <authorList>
            <person name="Maddock D.W."/>
            <person name="Brady C.L."/>
            <person name="Denman S."/>
            <person name="Arnold D."/>
        </authorList>
    </citation>
    <scope>NUCLEOTIDE SEQUENCE</scope>
    <source>
        <strain evidence="9">H6W4</strain>
    </source>
</reference>
<comment type="caution">
    <text evidence="9">The sequence shown here is derived from an EMBL/GenBank/DDBJ whole genome shotgun (WGS) entry which is preliminary data.</text>
</comment>
<dbReference type="Gene3D" id="3.40.1690.10">
    <property type="entry name" value="secretion proteins EscU"/>
    <property type="match status" value="1"/>
</dbReference>
<proteinExistence type="inferred from homology"/>
<name>A0A9X2W4Q0_9ENTR</name>
<gene>
    <name evidence="9" type="ORF">MUA00_01685</name>
</gene>
<feature type="transmembrane region" description="Helical" evidence="8">
    <location>
        <begin position="28"/>
        <end position="48"/>
    </location>
</feature>
<evidence type="ECO:0000256" key="5">
    <source>
        <dbReference type="ARBA" id="ARBA00022989"/>
    </source>
</evidence>
<evidence type="ECO:0000256" key="1">
    <source>
        <dbReference type="ARBA" id="ARBA00004651"/>
    </source>
</evidence>
<dbReference type="SUPFAM" id="SSF160544">
    <property type="entry name" value="EscU C-terminal domain-like"/>
    <property type="match status" value="1"/>
</dbReference>
<feature type="region of interest" description="Disordered" evidence="7">
    <location>
        <begin position="220"/>
        <end position="248"/>
    </location>
</feature>
<evidence type="ECO:0000256" key="3">
    <source>
        <dbReference type="ARBA" id="ARBA00022475"/>
    </source>
</evidence>
<dbReference type="NCBIfam" id="NF009364">
    <property type="entry name" value="PRK12721.1"/>
    <property type="match status" value="1"/>
</dbReference>
<organism evidence="9 10">
    <name type="scientific">Dryocola boscaweniae</name>
    <dbReference type="NCBI Taxonomy" id="2925397"/>
    <lineage>
        <taxon>Bacteria</taxon>
        <taxon>Pseudomonadati</taxon>
        <taxon>Pseudomonadota</taxon>
        <taxon>Gammaproteobacteria</taxon>
        <taxon>Enterobacterales</taxon>
        <taxon>Enterobacteriaceae</taxon>
        <taxon>Dryocola</taxon>
    </lineage>
</organism>
<evidence type="ECO:0000256" key="6">
    <source>
        <dbReference type="ARBA" id="ARBA00023136"/>
    </source>
</evidence>
<dbReference type="GO" id="GO:0009306">
    <property type="term" value="P:protein secretion"/>
    <property type="evidence" value="ECO:0007669"/>
    <property type="project" value="InterPro"/>
</dbReference>
<evidence type="ECO:0000256" key="2">
    <source>
        <dbReference type="ARBA" id="ARBA00010690"/>
    </source>
</evidence>
<feature type="transmembrane region" description="Helical" evidence="8">
    <location>
        <begin position="60"/>
        <end position="81"/>
    </location>
</feature>
<keyword evidence="5 8" id="KW-1133">Transmembrane helix</keyword>
<comment type="subcellular location">
    <subcellularLocation>
        <location evidence="1">Cell membrane</location>
        <topology evidence="1">Multi-pass membrane protein</topology>
    </subcellularLocation>
</comment>
<evidence type="ECO:0000256" key="4">
    <source>
        <dbReference type="ARBA" id="ARBA00022692"/>
    </source>
</evidence>
<dbReference type="AlphaFoldDB" id="A0A9X2W4Q0"/>
<evidence type="ECO:0000256" key="8">
    <source>
        <dbReference type="SAM" id="Phobius"/>
    </source>
</evidence>
<protein>
    <submittedName>
        <fullName evidence="9">EscU/YscU/HrcU family type III secretion system export apparatus switch protein</fullName>
    </submittedName>
</protein>
<dbReference type="InterPro" id="IPR006135">
    <property type="entry name" value="T3SS_substrate_exporter"/>
</dbReference>
<dbReference type="PANTHER" id="PTHR30531:SF6">
    <property type="entry name" value="SECRETION SYSTEM APPARATUS PROTEIN SSAU"/>
    <property type="match status" value="1"/>
</dbReference>
<dbReference type="PANTHER" id="PTHR30531">
    <property type="entry name" value="FLAGELLAR BIOSYNTHETIC PROTEIN FLHB"/>
    <property type="match status" value="1"/>
</dbReference>
<dbReference type="NCBIfam" id="TIGR01404">
    <property type="entry name" value="FlhB_rel_III"/>
    <property type="match status" value="1"/>
</dbReference>
<keyword evidence="10" id="KW-1185">Reference proteome</keyword>
<keyword evidence="4 8" id="KW-0812">Transmembrane</keyword>
<feature type="compositionally biased region" description="Basic and acidic residues" evidence="7">
    <location>
        <begin position="220"/>
        <end position="246"/>
    </location>
</feature>
<dbReference type="Proteomes" id="UP001150641">
    <property type="component" value="Unassembled WGS sequence"/>
</dbReference>
<dbReference type="PRINTS" id="PR00950">
    <property type="entry name" value="TYPE3IMSPROT"/>
</dbReference>
<evidence type="ECO:0000313" key="10">
    <source>
        <dbReference type="Proteomes" id="UP001150641"/>
    </source>
</evidence>
<dbReference type="RefSeq" id="WP_271121404.1">
    <property type="nucleotide sequence ID" value="NZ_JALHAN010000053.1"/>
</dbReference>